<evidence type="ECO:0000256" key="2">
    <source>
        <dbReference type="SAM" id="SignalP"/>
    </source>
</evidence>
<dbReference type="InterPro" id="IPR018550">
    <property type="entry name" value="Lipid-A_deacylase-rel"/>
</dbReference>
<evidence type="ECO:0000313" key="4">
    <source>
        <dbReference type="Proteomes" id="UP001459204"/>
    </source>
</evidence>
<keyword evidence="1" id="KW-0998">Cell outer membrane</keyword>
<accession>A0ABU9J4E1</accession>
<sequence length="171" mass="19423">MPLALAALLAVTAPNATAAEPRTAFYVQGGVAEDAQSATIGVSRDWRWEKQYSFGRVTGQWQGEVGRWHSDSQNSTQVGLTPALRLHPNRWSESWFIEGGIGANVIFPKYNTEKKEFSTTFNFGDHLALGKRFGAQQQHEWSLRIQHFSNARIKRPNPGENFLQFRYTRRL</sequence>
<gene>
    <name evidence="3" type="ORF">AAD027_15650</name>
</gene>
<organism evidence="3 4">
    <name type="scientific">Pseudoxanthomonas putridarboris</name>
    <dbReference type="NCBI Taxonomy" id="752605"/>
    <lineage>
        <taxon>Bacteria</taxon>
        <taxon>Pseudomonadati</taxon>
        <taxon>Pseudomonadota</taxon>
        <taxon>Gammaproteobacteria</taxon>
        <taxon>Lysobacterales</taxon>
        <taxon>Lysobacteraceae</taxon>
        <taxon>Pseudoxanthomonas</taxon>
    </lineage>
</organism>
<keyword evidence="1 3" id="KW-0378">Hydrolase</keyword>
<name>A0ABU9J4E1_9GAMM</name>
<feature type="chain" id="PRO_5046120518" description="Lipid A deacylase" evidence="2">
    <location>
        <begin position="19"/>
        <end position="171"/>
    </location>
</feature>
<comment type="caution">
    <text evidence="3">The sequence shown here is derived from an EMBL/GenBank/DDBJ whole genome shotgun (WGS) entry which is preliminary data.</text>
</comment>
<evidence type="ECO:0000313" key="3">
    <source>
        <dbReference type="EMBL" id="MEL1265790.1"/>
    </source>
</evidence>
<feature type="signal peptide" evidence="2">
    <location>
        <begin position="1"/>
        <end position="18"/>
    </location>
</feature>
<dbReference type="PIRSF" id="PIRSF029681">
    <property type="entry name" value="PagL"/>
    <property type="match status" value="1"/>
</dbReference>
<dbReference type="Gene3D" id="2.40.160.20">
    <property type="match status" value="1"/>
</dbReference>
<comment type="subunit">
    <text evidence="1">Homodimer.</text>
</comment>
<dbReference type="Proteomes" id="UP001459204">
    <property type="component" value="Unassembled WGS sequence"/>
</dbReference>
<proteinExistence type="inferred from homology"/>
<keyword evidence="1" id="KW-0472">Membrane</keyword>
<keyword evidence="2" id="KW-0732">Signal</keyword>
<comment type="similarity">
    <text evidence="1">Belongs to the PagL family.</text>
</comment>
<protein>
    <recommendedName>
        <fullName evidence="1">Lipid A deacylase</fullName>
        <ecNumber evidence="1">3.1.1.77</ecNumber>
    </recommendedName>
    <alternativeName>
        <fullName evidence="1">LPS 3-O-deacylase</fullName>
    </alternativeName>
    <alternativeName>
        <fullName evidence="1">Outer membrane enzyme</fullName>
    </alternativeName>
</protein>
<reference evidence="3 4" key="1">
    <citation type="submission" date="2024-04" db="EMBL/GenBank/DDBJ databases">
        <title>Draft genome sequence of Pseudoxanthomonas putridarboris WD12.</title>
        <authorList>
            <person name="Oh J."/>
        </authorList>
    </citation>
    <scope>NUCLEOTIDE SEQUENCE [LARGE SCALE GENOMIC DNA]</scope>
    <source>
        <strain evidence="3 4">WD12</strain>
    </source>
</reference>
<comment type="function">
    <text evidence="1">Has lipid A 3-O-deacylase activity. Hydrolyzes the ester bond at the 3 position of lipid A, a bioactive component of lipopolysaccharide (LPS), thereby releasing the primary fatty acyl moiety.</text>
</comment>
<dbReference type="EC" id="3.1.1.77" evidence="1"/>
<dbReference type="GO" id="GO:0016787">
    <property type="term" value="F:hydrolase activity"/>
    <property type="evidence" value="ECO:0007669"/>
    <property type="project" value="UniProtKB-KW"/>
</dbReference>
<keyword evidence="4" id="KW-1185">Reference proteome</keyword>
<dbReference type="Pfam" id="PF09411">
    <property type="entry name" value="PagL"/>
    <property type="match status" value="1"/>
</dbReference>
<evidence type="ECO:0000256" key="1">
    <source>
        <dbReference type="PIRNR" id="PIRNR029681"/>
    </source>
</evidence>
<dbReference type="EMBL" id="JBBWWT010000008">
    <property type="protein sequence ID" value="MEL1265790.1"/>
    <property type="molecule type" value="Genomic_DNA"/>
</dbReference>
<comment type="subcellular location">
    <subcellularLocation>
        <location evidence="1">Cell outer membrane</location>
        <topology evidence="1">Multi-pass membrane protein</topology>
    </subcellularLocation>
</comment>
<dbReference type="RefSeq" id="WP_341726961.1">
    <property type="nucleotide sequence ID" value="NZ_JBBWWT010000008.1"/>
</dbReference>
<comment type="catalytic activity">
    <reaction evidence="1">
        <text>a 3-(acyloxy)acyl derivative of bacterial toxin + H2O = a 3-hydroxyacyl derivative of bacterial toxin + a fatty acid + H(+)</text>
        <dbReference type="Rhea" id="RHEA:12032"/>
        <dbReference type="ChEBI" id="CHEBI:15377"/>
        <dbReference type="ChEBI" id="CHEBI:15378"/>
        <dbReference type="ChEBI" id="CHEBI:28868"/>
        <dbReference type="ChEBI" id="CHEBI:136853"/>
        <dbReference type="ChEBI" id="CHEBI:140675"/>
        <dbReference type="EC" id="3.1.1.77"/>
    </reaction>
</comment>